<accession>A0A835YRN0</accession>
<dbReference type="Proteomes" id="UP000664859">
    <property type="component" value="Unassembled WGS sequence"/>
</dbReference>
<reference evidence="2" key="1">
    <citation type="submission" date="2021-02" db="EMBL/GenBank/DDBJ databases">
        <title>First Annotated Genome of the Yellow-green Alga Tribonema minus.</title>
        <authorList>
            <person name="Mahan K.M."/>
        </authorList>
    </citation>
    <scope>NUCLEOTIDE SEQUENCE</scope>
    <source>
        <strain evidence="2">UTEX B ZZ1240</strain>
    </source>
</reference>
<gene>
    <name evidence="2" type="ORF">JKP88DRAFT_264606</name>
</gene>
<keyword evidence="3" id="KW-1185">Reference proteome</keyword>
<comment type="caution">
    <text evidence="2">The sequence shown here is derived from an EMBL/GenBank/DDBJ whole genome shotgun (WGS) entry which is preliminary data.</text>
</comment>
<dbReference type="EMBL" id="JAFCMP010000515">
    <property type="protein sequence ID" value="KAG5178370.1"/>
    <property type="molecule type" value="Genomic_DNA"/>
</dbReference>
<proteinExistence type="predicted"/>
<feature type="region of interest" description="Disordered" evidence="1">
    <location>
        <begin position="305"/>
        <end position="324"/>
    </location>
</feature>
<evidence type="ECO:0000313" key="3">
    <source>
        <dbReference type="Proteomes" id="UP000664859"/>
    </source>
</evidence>
<dbReference type="Pfam" id="PF13848">
    <property type="entry name" value="Thioredoxin_6"/>
    <property type="match status" value="1"/>
</dbReference>
<organism evidence="2 3">
    <name type="scientific">Tribonema minus</name>
    <dbReference type="NCBI Taxonomy" id="303371"/>
    <lineage>
        <taxon>Eukaryota</taxon>
        <taxon>Sar</taxon>
        <taxon>Stramenopiles</taxon>
        <taxon>Ochrophyta</taxon>
        <taxon>PX clade</taxon>
        <taxon>Xanthophyceae</taxon>
        <taxon>Tribonematales</taxon>
        <taxon>Tribonemataceae</taxon>
        <taxon>Tribonema</taxon>
    </lineage>
</organism>
<feature type="region of interest" description="Disordered" evidence="1">
    <location>
        <begin position="471"/>
        <end position="494"/>
    </location>
</feature>
<evidence type="ECO:0000256" key="1">
    <source>
        <dbReference type="SAM" id="MobiDB-lite"/>
    </source>
</evidence>
<sequence length="528" mass="57931">MLGGGGLGGLYDDAYDDYAGEDDLYARMMQDGLPPDPAAGMVTLESVEEIEQFIADATDAPAVIGYLDVETMEDDIMGFKGACTSMEVTDATWALVTGSEVLEELGYGSSPRVYVHRPSRYSDAQYDRPKARFPGSTVQADVLATWIPKVTLPLVGALTPLSEPRYRAAGLPQLTLYTTVDADAQAAAFNKYAADLRPIADKYRKQLLFNIADSEFKGDAVGAAVDGGAVSEPTVVIHSRGGAQHRMREAFSAKALQSHVQRFLDGTLQAGTELLVRWRDSEDWEKEEDLRAVYPAAVEQWTRKQGNAPRRRSSMRLMQRSQGAEKPTVIGWEQGWSPQKGVAGAEATAFSTDAAIDSGVQTMPNWNAGQLASLGPRKQLTMRYINKLLELNRRLLTETKSVLRERRETDDYVLSCGEGKGASLMELDLSAAGNGSDFIGDLDTHLDDQVIEDKGLQKRLKRLRALEEQVAQAASERGTSAASGSQEAQELRQQEVEELRTELAEAQDAVRRLHIVEKKLLSQLRTEP</sequence>
<evidence type="ECO:0000313" key="2">
    <source>
        <dbReference type="EMBL" id="KAG5178370.1"/>
    </source>
</evidence>
<dbReference type="AlphaFoldDB" id="A0A835YRN0"/>
<dbReference type="Gene3D" id="3.40.30.10">
    <property type="entry name" value="Glutaredoxin"/>
    <property type="match status" value="2"/>
</dbReference>
<name>A0A835YRN0_9STRA</name>
<protein>
    <submittedName>
        <fullName evidence="2">Uncharacterized protein</fullName>
    </submittedName>
</protein>